<sequence>MIDLHCHLLPGVDDGARDMEEALALAQLAVEQGITHSVLTPHIHLRHYPNTLESLTPHFHRFKKALAQRAIPLQVALGAEVRMAPELLLGEAWKGLPKLGSTEQGRPVLLLEMPYSHVPAGTAQLLRWLSSQGVQPVVAHPERNREIIAHPSLALTLKGTGAWLQGTLSALGGSFGVEIKRVAWELLDKGAYHYLASDAHRIDKRSTRVEHVLQMLTEGLGFEQTQVLTQDRPWAIVASRF</sequence>
<protein>
    <recommendedName>
        <fullName evidence="2">protein-tyrosine-phosphatase</fullName>
        <ecNumber evidence="2">3.1.3.48</ecNumber>
    </recommendedName>
</protein>
<dbReference type="SUPFAM" id="SSF89550">
    <property type="entry name" value="PHP domain-like"/>
    <property type="match status" value="1"/>
</dbReference>
<dbReference type="GO" id="GO:0004725">
    <property type="term" value="F:protein tyrosine phosphatase activity"/>
    <property type="evidence" value="ECO:0007669"/>
    <property type="project" value="UniProtKB-EC"/>
</dbReference>
<evidence type="ECO:0000313" key="6">
    <source>
        <dbReference type="Proteomes" id="UP000305674"/>
    </source>
</evidence>
<evidence type="ECO:0000256" key="1">
    <source>
        <dbReference type="ARBA" id="ARBA00005750"/>
    </source>
</evidence>
<dbReference type="PANTHER" id="PTHR39181">
    <property type="entry name" value="TYROSINE-PROTEIN PHOSPHATASE YWQE"/>
    <property type="match status" value="1"/>
</dbReference>
<dbReference type="InterPro" id="IPR016667">
    <property type="entry name" value="Caps_polysacc_synth_CpsB/CapC"/>
</dbReference>
<dbReference type="EMBL" id="SWCI01000009">
    <property type="protein sequence ID" value="TKB48200.1"/>
    <property type="molecule type" value="Genomic_DNA"/>
</dbReference>
<evidence type="ECO:0000313" key="5">
    <source>
        <dbReference type="EMBL" id="TKB48200.1"/>
    </source>
</evidence>
<comment type="catalytic activity">
    <reaction evidence="4">
        <text>O-phospho-L-tyrosyl-[protein] + H2O = L-tyrosyl-[protein] + phosphate</text>
        <dbReference type="Rhea" id="RHEA:10684"/>
        <dbReference type="Rhea" id="RHEA-COMP:10136"/>
        <dbReference type="Rhea" id="RHEA-COMP:20101"/>
        <dbReference type="ChEBI" id="CHEBI:15377"/>
        <dbReference type="ChEBI" id="CHEBI:43474"/>
        <dbReference type="ChEBI" id="CHEBI:46858"/>
        <dbReference type="ChEBI" id="CHEBI:61978"/>
        <dbReference type="EC" id="3.1.3.48"/>
    </reaction>
</comment>
<dbReference type="Pfam" id="PF19567">
    <property type="entry name" value="CpsB_CapC"/>
    <property type="match status" value="1"/>
</dbReference>
<dbReference type="AlphaFoldDB" id="A0A4U1BC36"/>
<dbReference type="OrthoDB" id="9788539at2"/>
<dbReference type="Gene3D" id="3.20.20.140">
    <property type="entry name" value="Metal-dependent hydrolases"/>
    <property type="match status" value="1"/>
</dbReference>
<organism evidence="5 6">
    <name type="scientific">Ferrimonas sediminicola</name>
    <dbReference type="NCBI Taxonomy" id="2569538"/>
    <lineage>
        <taxon>Bacteria</taxon>
        <taxon>Pseudomonadati</taxon>
        <taxon>Pseudomonadota</taxon>
        <taxon>Gammaproteobacteria</taxon>
        <taxon>Alteromonadales</taxon>
        <taxon>Ferrimonadaceae</taxon>
        <taxon>Ferrimonas</taxon>
    </lineage>
</organism>
<reference evidence="5 6" key="1">
    <citation type="submission" date="2019-04" db="EMBL/GenBank/DDBJ databases">
        <authorList>
            <person name="Hwang J.C."/>
        </authorList>
    </citation>
    <scope>NUCLEOTIDE SEQUENCE [LARGE SCALE GENOMIC DNA]</scope>
    <source>
        <strain evidence="5 6">IMCC35001</strain>
    </source>
</reference>
<accession>A0A4U1BC36</accession>
<dbReference type="GO" id="GO:0030145">
    <property type="term" value="F:manganese ion binding"/>
    <property type="evidence" value="ECO:0007669"/>
    <property type="project" value="InterPro"/>
</dbReference>
<evidence type="ECO:0000256" key="4">
    <source>
        <dbReference type="ARBA" id="ARBA00051722"/>
    </source>
</evidence>
<name>A0A4U1BC36_9GAMM</name>
<comment type="caution">
    <text evidence="5">The sequence shown here is derived from an EMBL/GenBank/DDBJ whole genome shotgun (WGS) entry which is preliminary data.</text>
</comment>
<dbReference type="PANTHER" id="PTHR39181:SF1">
    <property type="entry name" value="TYROSINE-PROTEIN PHOSPHATASE YWQE"/>
    <property type="match status" value="1"/>
</dbReference>
<keyword evidence="6" id="KW-1185">Reference proteome</keyword>
<dbReference type="PIRSF" id="PIRSF016557">
    <property type="entry name" value="Caps_synth_CpsB"/>
    <property type="match status" value="1"/>
</dbReference>
<gene>
    <name evidence="5" type="ORF">FCL40_13820</name>
</gene>
<evidence type="ECO:0000256" key="2">
    <source>
        <dbReference type="ARBA" id="ARBA00013064"/>
    </source>
</evidence>
<evidence type="ECO:0000256" key="3">
    <source>
        <dbReference type="ARBA" id="ARBA00022801"/>
    </source>
</evidence>
<proteinExistence type="inferred from homology"/>
<dbReference type="RefSeq" id="WP_136853894.1">
    <property type="nucleotide sequence ID" value="NZ_SWCI01000009.1"/>
</dbReference>
<dbReference type="EC" id="3.1.3.48" evidence="2"/>
<comment type="similarity">
    <text evidence="1">Belongs to the metallo-dependent hydrolases superfamily. CpsB/CapC family.</text>
</comment>
<keyword evidence="3" id="KW-0378">Hydrolase</keyword>
<dbReference type="Proteomes" id="UP000305674">
    <property type="component" value="Unassembled WGS sequence"/>
</dbReference>
<dbReference type="InterPro" id="IPR016195">
    <property type="entry name" value="Pol/histidinol_Pase-like"/>
</dbReference>